<proteinExistence type="predicted"/>
<dbReference type="EMBL" id="BAABCJ010000002">
    <property type="protein sequence ID" value="GAA3700373.1"/>
    <property type="molecule type" value="Genomic_DNA"/>
</dbReference>
<accession>A0ABP7D776</accession>
<gene>
    <name evidence="1" type="ORF">GCM10022377_11960</name>
</gene>
<protein>
    <recommendedName>
        <fullName evidence="3">DUF3046 domain-containing protein</fullName>
    </recommendedName>
</protein>
<evidence type="ECO:0000313" key="1">
    <source>
        <dbReference type="EMBL" id="GAA3700373.1"/>
    </source>
</evidence>
<dbReference type="InterPro" id="IPR021408">
    <property type="entry name" value="DUF3046"/>
</dbReference>
<name>A0ABP7D776_9MICC</name>
<sequence length="64" mass="7080">MEDEFGAGYAHVLADDLVLPGFGGRTAARALRDGSDPREVWLAICEMQEVPQSRRLGRDVKPPR</sequence>
<reference evidence="2" key="1">
    <citation type="journal article" date="2019" name="Int. J. Syst. Evol. Microbiol.">
        <title>The Global Catalogue of Microorganisms (GCM) 10K type strain sequencing project: providing services to taxonomists for standard genome sequencing and annotation.</title>
        <authorList>
            <consortium name="The Broad Institute Genomics Platform"/>
            <consortium name="The Broad Institute Genome Sequencing Center for Infectious Disease"/>
            <person name="Wu L."/>
            <person name="Ma J."/>
        </authorList>
    </citation>
    <scope>NUCLEOTIDE SEQUENCE [LARGE SCALE GENOMIC DNA]</scope>
    <source>
        <strain evidence="2">JCM 16961</strain>
    </source>
</reference>
<evidence type="ECO:0000313" key="2">
    <source>
        <dbReference type="Proteomes" id="UP001501536"/>
    </source>
</evidence>
<comment type="caution">
    <text evidence="1">The sequence shown here is derived from an EMBL/GenBank/DDBJ whole genome shotgun (WGS) entry which is preliminary data.</text>
</comment>
<keyword evidence="2" id="KW-1185">Reference proteome</keyword>
<dbReference type="Proteomes" id="UP001501536">
    <property type="component" value="Unassembled WGS sequence"/>
</dbReference>
<evidence type="ECO:0008006" key="3">
    <source>
        <dbReference type="Google" id="ProtNLM"/>
    </source>
</evidence>
<dbReference type="Pfam" id="PF11248">
    <property type="entry name" value="DUF3046"/>
    <property type="match status" value="1"/>
</dbReference>
<organism evidence="1 2">
    <name type="scientific">Zhihengliuella alba</name>
    <dbReference type="NCBI Taxonomy" id="547018"/>
    <lineage>
        <taxon>Bacteria</taxon>
        <taxon>Bacillati</taxon>
        <taxon>Actinomycetota</taxon>
        <taxon>Actinomycetes</taxon>
        <taxon>Micrococcales</taxon>
        <taxon>Micrococcaceae</taxon>
        <taxon>Zhihengliuella</taxon>
    </lineage>
</organism>